<dbReference type="InterPro" id="IPR005135">
    <property type="entry name" value="Endo/exonuclease/phosphatase"/>
</dbReference>
<evidence type="ECO:0000313" key="4">
    <source>
        <dbReference type="Proteomes" id="UP000604083"/>
    </source>
</evidence>
<dbReference type="SUPFAM" id="SSF56219">
    <property type="entry name" value="DNase I-like"/>
    <property type="match status" value="1"/>
</dbReference>
<dbReference type="GO" id="GO:0004519">
    <property type="term" value="F:endonuclease activity"/>
    <property type="evidence" value="ECO:0007669"/>
    <property type="project" value="UniProtKB-KW"/>
</dbReference>
<keyword evidence="1" id="KW-0732">Signal</keyword>
<keyword evidence="3" id="KW-0378">Hydrolase</keyword>
<dbReference type="Pfam" id="PF03372">
    <property type="entry name" value="Exo_endo_phos"/>
    <property type="match status" value="1"/>
</dbReference>
<feature type="domain" description="Endonuclease/exonuclease/phosphatase" evidence="2">
    <location>
        <begin position="22"/>
        <end position="292"/>
    </location>
</feature>
<dbReference type="CDD" id="cd09083">
    <property type="entry name" value="EEP-1"/>
    <property type="match status" value="1"/>
</dbReference>
<sequence>MKFWSTLLLALVPGALAADTFATFNIRYDNSGDAKAGNGWERRLPVISEIIHFHAFDVFGTQEGLPHQMKGLREALTEYEVVSYGREDGQKAGENVAIFYRKGSYELLEEGRFWLSDTPDQPGKGWDAALPRICTWAKLRDIKAEREFFFFNIHFDHRGGEARLESAKLMLKKAAEIAGDSPVVMVGDFNAAQDSEPYRLLDQSEKVSDAYRLAPIRMARVGTINKFDPTAATQSRIDHLFVSEEFQVNRFGILSDSYRSTDEMEVSEGTSDGNFPKEVRFHQSQARLPSDHFPVVAIVEWAE</sequence>
<name>A0A934RS95_9BACT</name>
<dbReference type="GO" id="GO:0000175">
    <property type="term" value="F:3'-5'-RNA exonuclease activity"/>
    <property type="evidence" value="ECO:0007669"/>
    <property type="project" value="TreeGrafter"/>
</dbReference>
<dbReference type="InterPro" id="IPR050410">
    <property type="entry name" value="CCR4/nocturin_mRNA_transcr"/>
</dbReference>
<feature type="signal peptide" evidence="1">
    <location>
        <begin position="1"/>
        <end position="17"/>
    </location>
</feature>
<evidence type="ECO:0000256" key="1">
    <source>
        <dbReference type="SAM" id="SignalP"/>
    </source>
</evidence>
<evidence type="ECO:0000313" key="3">
    <source>
        <dbReference type="EMBL" id="MBK1833586.1"/>
    </source>
</evidence>
<dbReference type="PANTHER" id="PTHR12121:SF36">
    <property type="entry name" value="ENDONUCLEASE_EXONUCLEASE_PHOSPHATASE DOMAIN-CONTAINING PROTEIN"/>
    <property type="match status" value="1"/>
</dbReference>
<dbReference type="EMBL" id="JAENIO010000010">
    <property type="protein sequence ID" value="MBK1833586.1"/>
    <property type="molecule type" value="Genomic_DNA"/>
</dbReference>
<dbReference type="InterPro" id="IPR036691">
    <property type="entry name" value="Endo/exonu/phosph_ase_sf"/>
</dbReference>
<keyword evidence="4" id="KW-1185">Reference proteome</keyword>
<evidence type="ECO:0000259" key="2">
    <source>
        <dbReference type="Pfam" id="PF03372"/>
    </source>
</evidence>
<dbReference type="Proteomes" id="UP000604083">
    <property type="component" value="Unassembled WGS sequence"/>
</dbReference>
<dbReference type="RefSeq" id="WP_200391021.1">
    <property type="nucleotide sequence ID" value="NZ_JAENIO010000010.1"/>
</dbReference>
<feature type="chain" id="PRO_5037414084" evidence="1">
    <location>
        <begin position="18"/>
        <end position="303"/>
    </location>
</feature>
<dbReference type="Gene3D" id="3.60.10.10">
    <property type="entry name" value="Endonuclease/exonuclease/phosphatase"/>
    <property type="match status" value="1"/>
</dbReference>
<dbReference type="PANTHER" id="PTHR12121">
    <property type="entry name" value="CARBON CATABOLITE REPRESSOR PROTEIN 4"/>
    <property type="match status" value="1"/>
</dbReference>
<reference evidence="3" key="1">
    <citation type="submission" date="2021-01" db="EMBL/GenBank/DDBJ databases">
        <title>Modified the classification status of verrucomicrobia.</title>
        <authorList>
            <person name="Feng X."/>
        </authorList>
    </citation>
    <scope>NUCLEOTIDE SEQUENCE</scope>
    <source>
        <strain evidence="3">KCTC 12986</strain>
    </source>
</reference>
<keyword evidence="3" id="KW-0255">Endonuclease</keyword>
<comment type="caution">
    <text evidence="3">The sequence shown here is derived from an EMBL/GenBank/DDBJ whole genome shotgun (WGS) entry which is preliminary data.</text>
</comment>
<proteinExistence type="predicted"/>
<dbReference type="AlphaFoldDB" id="A0A934RS95"/>
<organism evidence="3 4">
    <name type="scientific">Roseibacillus ishigakijimensis</name>
    <dbReference type="NCBI Taxonomy" id="454146"/>
    <lineage>
        <taxon>Bacteria</taxon>
        <taxon>Pseudomonadati</taxon>
        <taxon>Verrucomicrobiota</taxon>
        <taxon>Verrucomicrobiia</taxon>
        <taxon>Verrucomicrobiales</taxon>
        <taxon>Verrucomicrobiaceae</taxon>
        <taxon>Roseibacillus</taxon>
    </lineage>
</organism>
<keyword evidence="3" id="KW-0540">Nuclease</keyword>
<gene>
    <name evidence="3" type="ORF">JIN78_05880</name>
</gene>
<accession>A0A934RS95</accession>
<protein>
    <submittedName>
        <fullName evidence="3">Endonuclease/exonuclease/phosphatase family protein</fullName>
    </submittedName>
</protein>